<sequence length="82" mass="9415">MWPKWYSFTSWNFYPFCICGLCRFCLSFIHKLNTSYSLRDSNSMTQYSSICGCNSSLPRYMLPVYSNEISICALFGGAVFSA</sequence>
<organism evidence="4">
    <name type="scientific">Schistosoma curassoni</name>
    <dbReference type="NCBI Taxonomy" id="6186"/>
    <lineage>
        <taxon>Eukaryota</taxon>
        <taxon>Metazoa</taxon>
        <taxon>Spiralia</taxon>
        <taxon>Lophotrochozoa</taxon>
        <taxon>Platyhelminthes</taxon>
        <taxon>Trematoda</taxon>
        <taxon>Digenea</taxon>
        <taxon>Strigeidida</taxon>
        <taxon>Schistosomatoidea</taxon>
        <taxon>Schistosomatidae</taxon>
        <taxon>Schistosoma</taxon>
    </lineage>
</organism>
<accession>A0A183JZA6</accession>
<evidence type="ECO:0000313" key="4">
    <source>
        <dbReference type="WBParaSite" id="SCUD_0000806401-mRNA-1"/>
    </source>
</evidence>
<keyword evidence="3" id="KW-1185">Reference proteome</keyword>
<reference evidence="4" key="1">
    <citation type="submission" date="2016-06" db="UniProtKB">
        <authorList>
            <consortium name="WormBaseParasite"/>
        </authorList>
    </citation>
    <scope>IDENTIFICATION</scope>
</reference>
<protein>
    <submittedName>
        <fullName evidence="4">Secreted protein</fullName>
    </submittedName>
</protein>
<evidence type="ECO:0000313" key="2">
    <source>
        <dbReference type="EMBL" id="VDP29076.1"/>
    </source>
</evidence>
<reference evidence="2 3" key="2">
    <citation type="submission" date="2018-11" db="EMBL/GenBank/DDBJ databases">
        <authorList>
            <consortium name="Pathogen Informatics"/>
        </authorList>
    </citation>
    <scope>NUCLEOTIDE SEQUENCE [LARGE SCALE GENOMIC DNA]</scope>
    <source>
        <strain evidence="2">Dakar</strain>
        <strain evidence="3">Dakar, Senegal</strain>
    </source>
</reference>
<evidence type="ECO:0000256" key="1">
    <source>
        <dbReference type="SAM" id="Phobius"/>
    </source>
</evidence>
<dbReference type="WBParaSite" id="SCUD_0000806401-mRNA-1">
    <property type="protein sequence ID" value="SCUD_0000806401-mRNA-1"/>
    <property type="gene ID" value="SCUD_0000806401"/>
</dbReference>
<dbReference type="EMBL" id="UZAK01032587">
    <property type="protein sequence ID" value="VDP29076.1"/>
    <property type="molecule type" value="Genomic_DNA"/>
</dbReference>
<dbReference type="AlphaFoldDB" id="A0A183JZA6"/>
<gene>
    <name evidence="2" type="ORF">SCUD_LOCUS8064</name>
</gene>
<dbReference type="Proteomes" id="UP000279833">
    <property type="component" value="Unassembled WGS sequence"/>
</dbReference>
<keyword evidence="1" id="KW-0472">Membrane</keyword>
<evidence type="ECO:0000313" key="3">
    <source>
        <dbReference type="Proteomes" id="UP000279833"/>
    </source>
</evidence>
<feature type="transmembrane region" description="Helical" evidence="1">
    <location>
        <begin position="12"/>
        <end position="29"/>
    </location>
</feature>
<keyword evidence="1" id="KW-0812">Transmembrane</keyword>
<keyword evidence="1" id="KW-1133">Transmembrane helix</keyword>
<name>A0A183JZA6_9TREM</name>
<proteinExistence type="predicted"/>